<evidence type="ECO:0000313" key="1">
    <source>
        <dbReference type="EMBL" id="KDB25049.1"/>
    </source>
</evidence>
<reference evidence="1 2" key="1">
    <citation type="submission" date="2014-02" db="EMBL/GenBank/DDBJ databases">
        <title>The Genome Sequence of Trichophyton interdigitale MR816.</title>
        <authorList>
            <consortium name="The Broad Institute Genomics Platform"/>
            <person name="Cuomo C.A."/>
            <person name="White T.C."/>
            <person name="Graser Y."/>
            <person name="Martinez-Rossi N."/>
            <person name="Heitman J."/>
            <person name="Young S.K."/>
            <person name="Zeng Q."/>
            <person name="Gargeya S."/>
            <person name="Abouelleil A."/>
            <person name="Alvarado L."/>
            <person name="Chapman S.B."/>
            <person name="Gainer-Dewar J."/>
            <person name="Goldberg J."/>
            <person name="Griggs A."/>
            <person name="Gujja S."/>
            <person name="Hansen M."/>
            <person name="Howarth C."/>
            <person name="Imamovic A."/>
            <person name="Larimer J."/>
            <person name="Martinez D."/>
            <person name="Murphy C."/>
            <person name="Pearson M.D."/>
            <person name="Persinoti G."/>
            <person name="Poon T."/>
            <person name="Priest M."/>
            <person name="Roberts A.D."/>
            <person name="Saif S."/>
            <person name="Shea T.D."/>
            <person name="Sykes S.N."/>
            <person name="Wortman J."/>
            <person name="Nusbaum C."/>
            <person name="Birren B."/>
        </authorList>
    </citation>
    <scope>NUCLEOTIDE SEQUENCE [LARGE SCALE GENOMIC DNA]</scope>
    <source>
        <strain evidence="1 2">MR816</strain>
    </source>
</reference>
<accession>A0A059JB66</accession>
<protein>
    <submittedName>
        <fullName evidence="1">Uncharacterized protein</fullName>
    </submittedName>
</protein>
<proteinExistence type="predicted"/>
<organism evidence="1 2">
    <name type="scientific">Trichophyton interdigitale (strain MR816)</name>
    <dbReference type="NCBI Taxonomy" id="1215338"/>
    <lineage>
        <taxon>Eukaryota</taxon>
        <taxon>Fungi</taxon>
        <taxon>Dikarya</taxon>
        <taxon>Ascomycota</taxon>
        <taxon>Pezizomycotina</taxon>
        <taxon>Eurotiomycetes</taxon>
        <taxon>Eurotiomycetidae</taxon>
        <taxon>Onygenales</taxon>
        <taxon>Arthrodermataceae</taxon>
        <taxon>Trichophyton</taxon>
    </lineage>
</organism>
<evidence type="ECO:0000313" key="2">
    <source>
        <dbReference type="Proteomes" id="UP000024533"/>
    </source>
</evidence>
<dbReference type="EMBL" id="AOKY01000229">
    <property type="protein sequence ID" value="KDB25049.1"/>
    <property type="molecule type" value="Genomic_DNA"/>
</dbReference>
<name>A0A059JB66_TRIIM</name>
<keyword evidence="2" id="KW-1185">Reference proteome</keyword>
<comment type="caution">
    <text evidence="1">The sequence shown here is derived from an EMBL/GenBank/DDBJ whole genome shotgun (WGS) entry which is preliminary data.</text>
</comment>
<dbReference type="AlphaFoldDB" id="A0A059JB66"/>
<gene>
    <name evidence="1" type="ORF">H109_03104</name>
</gene>
<sequence>MAEMLSHQERSGRPVRLKQKKVVYLAPPFFRLILKKVQALREEAFRNIESKVTACLISDKAKQDLTSIPYLIITAIYKNNTVIDNYYCPRQIMIEIREGQPNWLLRTRLYMSMQIFQPVEIGIPVGRFPPTSMACLACEPGYDASDF</sequence>
<dbReference type="HOGENOM" id="CLU_1769414_0_0_1"/>
<dbReference type="Proteomes" id="UP000024533">
    <property type="component" value="Unassembled WGS sequence"/>
</dbReference>